<feature type="domain" description="RNA polymerase sigma-70 region 2" evidence="7">
    <location>
        <begin position="30"/>
        <end position="100"/>
    </location>
</feature>
<organism evidence="8 9">
    <name type="scientific">Aquibacillus halophilus</name>
    <dbReference type="NCBI Taxonomy" id="930132"/>
    <lineage>
        <taxon>Bacteria</taxon>
        <taxon>Bacillati</taxon>
        <taxon>Bacillota</taxon>
        <taxon>Bacilli</taxon>
        <taxon>Bacillales</taxon>
        <taxon>Bacillaceae</taxon>
        <taxon>Aquibacillus</taxon>
    </lineage>
</organism>
<feature type="short sequence motif" description="Polymerase core binding" evidence="6">
    <location>
        <begin position="56"/>
        <end position="69"/>
    </location>
</feature>
<comment type="activity regulation">
    <text evidence="6">Negatively regulated by the anti-sigma-I factor RsgI.</text>
</comment>
<dbReference type="EMBL" id="WJNG01000021">
    <property type="protein sequence ID" value="MRH44929.1"/>
    <property type="molecule type" value="Genomic_DNA"/>
</dbReference>
<proteinExistence type="inferred from homology"/>
<dbReference type="GO" id="GO:0003677">
    <property type="term" value="F:DNA binding"/>
    <property type="evidence" value="ECO:0007669"/>
    <property type="project" value="UniProtKB-UniRule"/>
</dbReference>
<keyword evidence="6" id="KW-0346">Stress response</keyword>
<keyword evidence="1 6" id="KW-0963">Cytoplasm</keyword>
<dbReference type="Pfam" id="PF04542">
    <property type="entry name" value="Sigma70_r2"/>
    <property type="match status" value="1"/>
</dbReference>
<dbReference type="HAMAP" id="MF_02064">
    <property type="entry name" value="Sigma70_SigI"/>
    <property type="match status" value="1"/>
</dbReference>
<dbReference type="InterPro" id="IPR014244">
    <property type="entry name" value="RNA_pol_sigma-I"/>
</dbReference>
<comment type="similarity">
    <text evidence="6">Belongs to the sigma-70 factor family. SigI subfamily.</text>
</comment>
<sequence length="243" mass="28262">MINYQFKDTLSLEIQVGLVQDGNQDIRNDLLQQYRPFIAKAVSEVCKRYISPTRDDEFSVGLVAFDVAIFSYAAEKGSSFLSFARLVIKRKVIDYIRKEKGKGIALSLDETYHDENFENPTEVMAAKAIYQNKTDHWNRREEISELQEKLAEYKLSFEELTIVSPKHKDARDSAVRVARILYKDEQLREYVVNKKKVPIKALLTKVDVSKKTLERNRKFILAMFIILSEDYIYLKDYLKGVGL</sequence>
<keyword evidence="3 6" id="KW-0731">Sigma factor</keyword>
<reference evidence="8" key="1">
    <citation type="submission" date="2019-11" db="EMBL/GenBank/DDBJ databases">
        <authorList>
            <person name="Li J."/>
        </authorList>
    </citation>
    <scope>NUCLEOTIDE SEQUENCE</scope>
    <source>
        <strain evidence="8">B6B</strain>
    </source>
</reference>
<dbReference type="RefSeq" id="WP_153738528.1">
    <property type="nucleotide sequence ID" value="NZ_WJNG01000021.1"/>
</dbReference>
<protein>
    <recommendedName>
        <fullName evidence="6">RNA polymerase sigma factor SigI</fullName>
    </recommendedName>
</protein>
<comment type="subcellular location">
    <subcellularLocation>
        <location evidence="6">Cytoplasm</location>
    </subcellularLocation>
</comment>
<dbReference type="InterPro" id="IPR013325">
    <property type="entry name" value="RNA_pol_sigma_r2"/>
</dbReference>
<name>A0A6A8DMD6_9BACI</name>
<dbReference type="GO" id="GO:0016987">
    <property type="term" value="F:sigma factor activity"/>
    <property type="evidence" value="ECO:0007669"/>
    <property type="project" value="UniProtKB-UniRule"/>
</dbReference>
<dbReference type="AlphaFoldDB" id="A0A6A8DMD6"/>
<evidence type="ECO:0000256" key="1">
    <source>
        <dbReference type="ARBA" id="ARBA00022490"/>
    </source>
</evidence>
<comment type="caution">
    <text evidence="8">The sequence shown here is derived from an EMBL/GenBank/DDBJ whole genome shotgun (WGS) entry which is preliminary data.</text>
</comment>
<accession>A0A6A8DMD6</accession>
<dbReference type="SUPFAM" id="SSF88946">
    <property type="entry name" value="Sigma2 domain of RNA polymerase sigma factors"/>
    <property type="match status" value="1"/>
</dbReference>
<comment type="subunit">
    <text evidence="6">Interacts with RsgI.</text>
</comment>
<evidence type="ECO:0000259" key="7">
    <source>
        <dbReference type="Pfam" id="PF04542"/>
    </source>
</evidence>
<dbReference type="NCBIfam" id="TIGR02895">
    <property type="entry name" value="spore_sigI"/>
    <property type="match status" value="1"/>
</dbReference>
<keyword evidence="5 6" id="KW-0804">Transcription</keyword>
<evidence type="ECO:0000256" key="6">
    <source>
        <dbReference type="HAMAP-Rule" id="MF_02064"/>
    </source>
</evidence>
<dbReference type="GO" id="GO:0005737">
    <property type="term" value="C:cytoplasm"/>
    <property type="evidence" value="ECO:0007669"/>
    <property type="project" value="UniProtKB-SubCell"/>
</dbReference>
<dbReference type="PIRSF" id="PIRSF038953">
    <property type="entry name" value="SigI"/>
    <property type="match status" value="1"/>
</dbReference>
<evidence type="ECO:0000256" key="3">
    <source>
        <dbReference type="ARBA" id="ARBA00023082"/>
    </source>
</evidence>
<evidence type="ECO:0000256" key="4">
    <source>
        <dbReference type="ARBA" id="ARBA00023125"/>
    </source>
</evidence>
<feature type="DNA-binding region" description="H-T-H motif" evidence="6">
    <location>
        <begin position="199"/>
        <end position="218"/>
    </location>
</feature>
<evidence type="ECO:0000313" key="8">
    <source>
        <dbReference type="EMBL" id="MRH44929.1"/>
    </source>
</evidence>
<dbReference type="OrthoDB" id="3190733at2"/>
<dbReference type="Proteomes" id="UP000799092">
    <property type="component" value="Unassembled WGS sequence"/>
</dbReference>
<evidence type="ECO:0000313" key="9">
    <source>
        <dbReference type="Proteomes" id="UP000799092"/>
    </source>
</evidence>
<gene>
    <name evidence="6 8" type="primary">sigI</name>
    <name evidence="8" type="ORF">GH741_19995</name>
</gene>
<keyword evidence="4 6" id="KW-0238">DNA-binding</keyword>
<dbReference type="InterPro" id="IPR007627">
    <property type="entry name" value="RNA_pol_sigma70_r2"/>
</dbReference>
<dbReference type="Gene3D" id="1.10.1740.10">
    <property type="match status" value="1"/>
</dbReference>
<evidence type="ECO:0000256" key="5">
    <source>
        <dbReference type="ARBA" id="ARBA00023163"/>
    </source>
</evidence>
<dbReference type="GO" id="GO:0006352">
    <property type="term" value="P:DNA-templated transcription initiation"/>
    <property type="evidence" value="ECO:0007669"/>
    <property type="project" value="UniProtKB-UniRule"/>
</dbReference>
<comment type="function">
    <text evidence="6">Sigma factors are initiation factors that promote the attachment of RNA polymerase to specific initiation sites and are then released.</text>
</comment>
<evidence type="ECO:0000256" key="2">
    <source>
        <dbReference type="ARBA" id="ARBA00023015"/>
    </source>
</evidence>
<keyword evidence="9" id="KW-1185">Reference proteome</keyword>
<keyword evidence="2 6" id="KW-0805">Transcription regulation</keyword>